<sequence>MVISPKLRKDLEDALMMIMAIKWDGFSKAGSCIPISYALNEFMNLRSRPSRVAETTMEAHDPLNARWLQIEPTDWFLGHVVVVMPIHGLLLDGSLWTQTSKVLDNFDMPKLLIAHWNQKLGHATGHIDRLTIRYEPDLSAHGWKTRSWPFTEIREAVISINKDMQRKDW</sequence>
<comment type="caution">
    <text evidence="1">The sequence shown here is derived from an EMBL/GenBank/DDBJ whole genome shotgun (WGS) entry which is preliminary data.</text>
</comment>
<evidence type="ECO:0000313" key="1">
    <source>
        <dbReference type="EMBL" id="KKN08570.1"/>
    </source>
</evidence>
<dbReference type="EMBL" id="LAZR01004440">
    <property type="protein sequence ID" value="KKN08570.1"/>
    <property type="molecule type" value="Genomic_DNA"/>
</dbReference>
<proteinExistence type="predicted"/>
<protein>
    <submittedName>
        <fullName evidence="1">Uncharacterized protein</fullName>
    </submittedName>
</protein>
<reference evidence="1" key="1">
    <citation type="journal article" date="2015" name="Nature">
        <title>Complex archaea that bridge the gap between prokaryotes and eukaryotes.</title>
        <authorList>
            <person name="Spang A."/>
            <person name="Saw J.H."/>
            <person name="Jorgensen S.L."/>
            <person name="Zaremba-Niedzwiedzka K."/>
            <person name="Martijn J."/>
            <person name="Lind A.E."/>
            <person name="van Eijk R."/>
            <person name="Schleper C."/>
            <person name="Guy L."/>
            <person name="Ettema T.J."/>
        </authorList>
    </citation>
    <scope>NUCLEOTIDE SEQUENCE</scope>
</reference>
<accession>A0A0F9MMN7</accession>
<organism evidence="1">
    <name type="scientific">marine sediment metagenome</name>
    <dbReference type="NCBI Taxonomy" id="412755"/>
    <lineage>
        <taxon>unclassified sequences</taxon>
        <taxon>metagenomes</taxon>
        <taxon>ecological metagenomes</taxon>
    </lineage>
</organism>
<gene>
    <name evidence="1" type="ORF">LCGC14_1055470</name>
</gene>
<dbReference type="AlphaFoldDB" id="A0A0F9MMN7"/>
<name>A0A0F9MMN7_9ZZZZ</name>